<keyword evidence="1" id="KW-1133">Transmembrane helix</keyword>
<evidence type="ECO:0000259" key="2">
    <source>
        <dbReference type="Pfam" id="PF09648"/>
    </source>
</evidence>
<keyword evidence="4" id="KW-1185">Reference proteome</keyword>
<dbReference type="AlphaFoldDB" id="A0A0R1W4U6"/>
<comment type="caution">
    <text evidence="3">The sequence shown here is derived from an EMBL/GenBank/DDBJ whole genome shotgun (WGS) entry which is preliminary data.</text>
</comment>
<dbReference type="OrthoDB" id="2135943at2"/>
<protein>
    <recommendedName>
        <fullName evidence="2">Regulatory protein YycH-like domain-containing protein</fullName>
    </recommendedName>
</protein>
<reference evidence="3 4" key="1">
    <citation type="journal article" date="2015" name="Genome Announc.">
        <title>Expanding the biotechnology potential of lactobacilli through comparative genomics of 213 strains and associated genera.</title>
        <authorList>
            <person name="Sun Z."/>
            <person name="Harris H.M."/>
            <person name="McCann A."/>
            <person name="Guo C."/>
            <person name="Argimon S."/>
            <person name="Zhang W."/>
            <person name="Yang X."/>
            <person name="Jeffery I.B."/>
            <person name="Cooney J.C."/>
            <person name="Kagawa T.F."/>
            <person name="Liu W."/>
            <person name="Song Y."/>
            <person name="Salvetti E."/>
            <person name="Wrobel A."/>
            <person name="Rasinkangas P."/>
            <person name="Parkhill J."/>
            <person name="Rea M.C."/>
            <person name="O'Sullivan O."/>
            <person name="Ritari J."/>
            <person name="Douillard F.P."/>
            <person name="Paul Ross R."/>
            <person name="Yang R."/>
            <person name="Briner A.E."/>
            <person name="Felis G.E."/>
            <person name="de Vos W.M."/>
            <person name="Barrangou R."/>
            <person name="Klaenhammer T.R."/>
            <person name="Caufield P.W."/>
            <person name="Cui Y."/>
            <person name="Zhang H."/>
            <person name="O'Toole P.W."/>
        </authorList>
    </citation>
    <scope>NUCLEOTIDE SEQUENCE [LARGE SCALE GENOMIC DNA]</scope>
    <source>
        <strain evidence="3 4">DSM 5007</strain>
    </source>
</reference>
<dbReference type="GO" id="GO:0016020">
    <property type="term" value="C:membrane"/>
    <property type="evidence" value="ECO:0007669"/>
    <property type="project" value="InterPro"/>
</dbReference>
<evidence type="ECO:0000313" key="4">
    <source>
        <dbReference type="Proteomes" id="UP000051820"/>
    </source>
</evidence>
<organism evidence="3 4">
    <name type="scientific">Paucilactobacillus suebicus DSM 5007 = KCTC 3549</name>
    <dbReference type="NCBI Taxonomy" id="1423807"/>
    <lineage>
        <taxon>Bacteria</taxon>
        <taxon>Bacillati</taxon>
        <taxon>Bacillota</taxon>
        <taxon>Bacilli</taxon>
        <taxon>Lactobacillales</taxon>
        <taxon>Lactobacillaceae</taxon>
        <taxon>Paucilactobacillus</taxon>
    </lineage>
</organism>
<dbReference type="Proteomes" id="UP000051820">
    <property type="component" value="Unassembled WGS sequence"/>
</dbReference>
<dbReference type="EMBL" id="AZGF01000006">
    <property type="protein sequence ID" value="KRM12621.1"/>
    <property type="molecule type" value="Genomic_DNA"/>
</dbReference>
<proteinExistence type="predicted"/>
<dbReference type="RefSeq" id="WP_010621016.1">
    <property type="nucleotide sequence ID" value="NZ_AZGF01000006.1"/>
</dbReference>
<accession>A0A0R1W4U6</accession>
<name>A0A0R1W4U6_9LACO</name>
<feature type="domain" description="Regulatory protein YycH-like" evidence="2">
    <location>
        <begin position="37"/>
        <end position="258"/>
    </location>
</feature>
<dbReference type="STRING" id="1423807.FD16_GL002134"/>
<dbReference type="Gene3D" id="2.40.128.690">
    <property type="entry name" value="YycH protein, domain 3-like"/>
    <property type="match status" value="1"/>
</dbReference>
<dbReference type="PATRIC" id="fig|1423807.3.peg.2191"/>
<evidence type="ECO:0000256" key="1">
    <source>
        <dbReference type="SAM" id="Phobius"/>
    </source>
</evidence>
<sequence length="276" mass="31221">MNFRRIQWIFLIAFIAIDIFLGLSLTSDKPFTVTSKSTSQESAIIKEMKNDSITIGKLSNKLSSGYYISSDENDNALQNNVSKLKNQVASYSDNELNSTFESTIKIDPAHPQKVLNKVIKDQSKVLFGTHYVYDARLSAEKDGMIVYVQKGPDLHVLSDDGQLRFKVRNKDTVTGYTQTYMSNIQILREEETTISQKKAVFWLYQHNEIPNNSKIKWAKLGYVKLLSSKGNNVYIPTWVIGIQTKNTDSTQIRQINAFTGTLIKANSNLLNESSSN</sequence>
<dbReference type="eggNOG" id="COG4853">
    <property type="taxonomic scope" value="Bacteria"/>
</dbReference>
<keyword evidence="1" id="KW-0812">Transmembrane</keyword>
<evidence type="ECO:0000313" key="3">
    <source>
        <dbReference type="EMBL" id="KRM12621.1"/>
    </source>
</evidence>
<keyword evidence="1" id="KW-0472">Membrane</keyword>
<dbReference type="InterPro" id="IPR018604">
    <property type="entry name" value="YycI-like"/>
</dbReference>
<dbReference type="Pfam" id="PF09648">
    <property type="entry name" value="YycI"/>
    <property type="match status" value="1"/>
</dbReference>
<feature type="transmembrane region" description="Helical" evidence="1">
    <location>
        <begin position="6"/>
        <end position="26"/>
    </location>
</feature>
<gene>
    <name evidence="3" type="ORF">FD16_GL002134</name>
</gene>